<dbReference type="OrthoDB" id="9796381at2"/>
<dbReference type="Proteomes" id="UP000289841">
    <property type="component" value="Chromosome"/>
</dbReference>
<keyword evidence="3" id="KW-1185">Reference proteome</keyword>
<dbReference type="PROSITE" id="PS51186">
    <property type="entry name" value="GNAT"/>
    <property type="match status" value="1"/>
</dbReference>
<evidence type="ECO:0000313" key="2">
    <source>
        <dbReference type="EMBL" id="VEU79727.1"/>
    </source>
</evidence>
<dbReference type="InterPro" id="IPR016181">
    <property type="entry name" value="Acyl_CoA_acyltransferase"/>
</dbReference>
<proteinExistence type="predicted"/>
<name>A0A449BBE4_HAPAX</name>
<dbReference type="InterPro" id="IPR000182">
    <property type="entry name" value="GNAT_dom"/>
</dbReference>
<organism evidence="2 3">
    <name type="scientific">Haploplasma axanthum</name>
    <name type="common">Acholeplasma axanthum</name>
    <dbReference type="NCBI Taxonomy" id="29552"/>
    <lineage>
        <taxon>Bacteria</taxon>
        <taxon>Bacillati</taxon>
        <taxon>Mycoplasmatota</taxon>
        <taxon>Mollicutes</taxon>
        <taxon>Acholeplasmatales</taxon>
        <taxon>Acholeplasmataceae</taxon>
        <taxon>Haploplasma</taxon>
    </lineage>
</organism>
<accession>A0A449BBE4</accession>
<sequence length="169" mass="19816">MLVRKTRNEDVDQIIEIIEEIKEYLRINNIDQWQDNYPNKEVIKDDIAKGISFVVSDNGRVIGTSVLSFQEEETYNNIHEGKWLNNSSYGVIHRIAVINKGMRKGIGRFIYEEIERMCIKNEVFNIRVDTHEDNHNMKAFLLSQGFIYCGIIYLKSGAKRQAYQKILVR</sequence>
<evidence type="ECO:0000259" key="1">
    <source>
        <dbReference type="PROSITE" id="PS51186"/>
    </source>
</evidence>
<reference evidence="2 3" key="1">
    <citation type="submission" date="2019-01" db="EMBL/GenBank/DDBJ databases">
        <authorList>
            <consortium name="Pathogen Informatics"/>
        </authorList>
    </citation>
    <scope>NUCLEOTIDE SEQUENCE [LARGE SCALE GENOMIC DNA]</scope>
    <source>
        <strain evidence="2 3">NCTC10138</strain>
    </source>
</reference>
<dbReference type="Gene3D" id="3.40.630.30">
    <property type="match status" value="1"/>
</dbReference>
<dbReference type="GO" id="GO:0016747">
    <property type="term" value="F:acyltransferase activity, transferring groups other than amino-acyl groups"/>
    <property type="evidence" value="ECO:0007669"/>
    <property type="project" value="InterPro"/>
</dbReference>
<dbReference type="KEGG" id="aaxa:NCTC10138_00123"/>
<dbReference type="CDD" id="cd04301">
    <property type="entry name" value="NAT_SF"/>
    <property type="match status" value="1"/>
</dbReference>
<dbReference type="Pfam" id="PF00583">
    <property type="entry name" value="Acetyltransf_1"/>
    <property type="match status" value="1"/>
</dbReference>
<evidence type="ECO:0000313" key="3">
    <source>
        <dbReference type="Proteomes" id="UP000289841"/>
    </source>
</evidence>
<keyword evidence="2" id="KW-0808">Transferase</keyword>
<dbReference type="EMBL" id="LR215048">
    <property type="protein sequence ID" value="VEU79727.1"/>
    <property type="molecule type" value="Genomic_DNA"/>
</dbReference>
<dbReference type="SUPFAM" id="SSF55729">
    <property type="entry name" value="Acyl-CoA N-acyltransferases (Nat)"/>
    <property type="match status" value="1"/>
</dbReference>
<dbReference type="RefSeq" id="WP_026390344.1">
    <property type="nucleotide sequence ID" value="NZ_LR215048.1"/>
</dbReference>
<feature type="domain" description="N-acetyltransferase" evidence="1">
    <location>
        <begin position="1"/>
        <end position="169"/>
    </location>
</feature>
<protein>
    <submittedName>
        <fullName evidence="2">Acetyltransferase (GNAT) family</fullName>
    </submittedName>
</protein>
<gene>
    <name evidence="2" type="ORF">NCTC10138_00123</name>
</gene>
<dbReference type="STRING" id="1278311.GCA_000428705_00723"/>
<dbReference type="AlphaFoldDB" id="A0A449BBE4"/>